<evidence type="ECO:0000256" key="7">
    <source>
        <dbReference type="PROSITE-ProRule" id="PRU00723"/>
    </source>
</evidence>
<feature type="zinc finger region" description="C3H1-type" evidence="7">
    <location>
        <begin position="38"/>
        <end position="66"/>
    </location>
</feature>
<evidence type="ECO:0000259" key="9">
    <source>
        <dbReference type="PROSITE" id="PS50103"/>
    </source>
</evidence>
<reference evidence="11" key="3">
    <citation type="submission" date="2025-09" db="UniProtKB">
        <authorList>
            <consortium name="Ensembl"/>
        </authorList>
    </citation>
    <scope>IDENTIFICATION</scope>
</reference>
<evidence type="ECO:0000256" key="1">
    <source>
        <dbReference type="ARBA" id="ARBA00004123"/>
    </source>
</evidence>
<dbReference type="Gene3D" id="3.30.720.50">
    <property type="match status" value="2"/>
</dbReference>
<dbReference type="Pfam" id="PF23466">
    <property type="entry name" value="WWE_4"/>
    <property type="match status" value="1"/>
</dbReference>
<evidence type="ECO:0000313" key="11">
    <source>
        <dbReference type="Ensembl" id="ENSSAUP00010028169.1"/>
    </source>
</evidence>
<reference evidence="11" key="2">
    <citation type="submission" date="2025-08" db="UniProtKB">
        <authorList>
            <consortium name="Ensembl"/>
        </authorList>
    </citation>
    <scope>IDENTIFICATION</scope>
</reference>
<feature type="domain" description="WWE" evidence="10">
    <location>
        <begin position="167"/>
        <end position="258"/>
    </location>
</feature>
<keyword evidence="12" id="KW-1185">Reference proteome</keyword>
<organism evidence="11 12">
    <name type="scientific">Sparus aurata</name>
    <name type="common">Gilthead sea bream</name>
    <dbReference type="NCBI Taxonomy" id="8175"/>
    <lineage>
        <taxon>Eukaryota</taxon>
        <taxon>Metazoa</taxon>
        <taxon>Chordata</taxon>
        <taxon>Craniata</taxon>
        <taxon>Vertebrata</taxon>
        <taxon>Euteleostomi</taxon>
        <taxon>Actinopterygii</taxon>
        <taxon>Neopterygii</taxon>
        <taxon>Teleostei</taxon>
        <taxon>Neoteleostei</taxon>
        <taxon>Acanthomorphata</taxon>
        <taxon>Eupercaria</taxon>
        <taxon>Spariformes</taxon>
        <taxon>Sparidae</taxon>
        <taxon>Sparus</taxon>
    </lineage>
</organism>
<sequence>MATAHQSEEENISEAESDVSDESDSESDGSEGESDSQSPVRQPCRYYNAKGGCRDGARCSYLHVCKYSLTESCRYGSKCKLNHDTASSDVRDGASHQTSDEEETEVLQLTDGRYYQWQLNDGHGWKNIDNDHVIEAQYCLPHSKSIKIYNTPCGAVSIDFNRMKVIGKDLKVRRLDDGNTVWLWYCTLRRKWHKYGDKDSKGNTNPVKCSDIERKFQSNPKSSFTFNIGSETLEIKFREMRQVGKKKKRKVTRRPSYRQQQAAAGVSQVTADLSSVSLGTKHKWQFEGDSGAWHDYKRRSGTQTECSATSEDIERKYQQNPNGSMVFKVKGHAYKLDFGAMKQTNLKTQRSRKIQRVMV</sequence>
<evidence type="ECO:0000256" key="4">
    <source>
        <dbReference type="ARBA" id="ARBA00022833"/>
    </source>
</evidence>
<dbReference type="InterPro" id="IPR000571">
    <property type="entry name" value="Znf_CCCH"/>
</dbReference>
<dbReference type="InterPro" id="IPR051712">
    <property type="entry name" value="ARTD-AVP"/>
</dbReference>
<protein>
    <submittedName>
        <fullName evidence="11">Si:ch211-244b2.4</fullName>
    </submittedName>
</protein>
<dbReference type="AlphaFoldDB" id="A0A671VPP2"/>
<dbReference type="PROSITE" id="PS50103">
    <property type="entry name" value="ZF_C3H1"/>
    <property type="match status" value="1"/>
</dbReference>
<feature type="compositionally biased region" description="Acidic residues" evidence="8">
    <location>
        <begin position="9"/>
        <end position="34"/>
    </location>
</feature>
<dbReference type="SUPFAM" id="SSF117839">
    <property type="entry name" value="WWE domain"/>
    <property type="match status" value="2"/>
</dbReference>
<dbReference type="Proteomes" id="UP000472265">
    <property type="component" value="Chromosome 14"/>
</dbReference>
<comment type="similarity">
    <text evidence="6">Belongs to the ARTD/PARP family.</text>
</comment>
<dbReference type="GO" id="GO:1990404">
    <property type="term" value="F:NAD+-protein mono-ADP-ribosyltransferase activity"/>
    <property type="evidence" value="ECO:0007669"/>
    <property type="project" value="TreeGrafter"/>
</dbReference>
<evidence type="ECO:0000259" key="10">
    <source>
        <dbReference type="PROSITE" id="PS50918"/>
    </source>
</evidence>
<keyword evidence="3 7" id="KW-0863">Zinc-finger</keyword>
<dbReference type="GeneTree" id="ENSGT00940000164581"/>
<evidence type="ECO:0000313" key="12">
    <source>
        <dbReference type="Proteomes" id="UP000472265"/>
    </source>
</evidence>
<keyword evidence="5" id="KW-0539">Nucleus</keyword>
<feature type="domain" description="C3H1-type" evidence="9">
    <location>
        <begin position="38"/>
        <end position="66"/>
    </location>
</feature>
<dbReference type="InterPro" id="IPR041367">
    <property type="entry name" value="Znf-CCCH_4"/>
</dbReference>
<dbReference type="Ensembl" id="ENSSAUT00010029700.1">
    <property type="protein sequence ID" value="ENSSAUP00010028169.1"/>
    <property type="gene ID" value="ENSSAUG00010012111.1"/>
</dbReference>
<dbReference type="FunCoup" id="A0A671VPP2">
    <property type="interactions" value="36"/>
</dbReference>
<evidence type="ECO:0000256" key="5">
    <source>
        <dbReference type="ARBA" id="ARBA00023242"/>
    </source>
</evidence>
<feature type="domain" description="WWE" evidence="10">
    <location>
        <begin position="268"/>
        <end position="356"/>
    </location>
</feature>
<keyword evidence="4 7" id="KW-0862">Zinc</keyword>
<dbReference type="InterPro" id="IPR037197">
    <property type="entry name" value="WWE_dom_sf"/>
</dbReference>
<feature type="region of interest" description="Disordered" evidence="8">
    <location>
        <begin position="1"/>
        <end position="42"/>
    </location>
</feature>
<proteinExistence type="inferred from homology"/>
<reference evidence="11" key="1">
    <citation type="submission" date="2021-04" db="EMBL/GenBank/DDBJ databases">
        <authorList>
            <consortium name="Wellcome Sanger Institute Data Sharing"/>
        </authorList>
    </citation>
    <scope>NUCLEOTIDE SEQUENCE [LARGE SCALE GENOMIC DNA]</scope>
</reference>
<dbReference type="GO" id="GO:0003950">
    <property type="term" value="F:NAD+ poly-ADP-ribosyltransferase activity"/>
    <property type="evidence" value="ECO:0007669"/>
    <property type="project" value="TreeGrafter"/>
</dbReference>
<dbReference type="GO" id="GO:0005634">
    <property type="term" value="C:nucleus"/>
    <property type="evidence" value="ECO:0007669"/>
    <property type="project" value="UniProtKB-SubCell"/>
</dbReference>
<dbReference type="InParanoid" id="A0A671VPP2"/>
<gene>
    <name evidence="11" type="primary">si:ch211-244b2.4</name>
</gene>
<accession>A0A671VPP2</accession>
<dbReference type="PANTHER" id="PTHR45740">
    <property type="entry name" value="POLY [ADP-RIBOSE] POLYMERASE"/>
    <property type="match status" value="1"/>
</dbReference>
<dbReference type="GO" id="GO:0008270">
    <property type="term" value="F:zinc ion binding"/>
    <property type="evidence" value="ECO:0007669"/>
    <property type="project" value="UniProtKB-KW"/>
</dbReference>
<dbReference type="Pfam" id="PF18044">
    <property type="entry name" value="zf-CCCH_4"/>
    <property type="match status" value="1"/>
</dbReference>
<evidence type="ECO:0000256" key="3">
    <source>
        <dbReference type="ARBA" id="ARBA00022771"/>
    </source>
</evidence>
<keyword evidence="2 7" id="KW-0479">Metal-binding</keyword>
<name>A0A671VPP2_SPAAU</name>
<evidence type="ECO:0000256" key="6">
    <source>
        <dbReference type="ARBA" id="ARBA00024347"/>
    </source>
</evidence>
<dbReference type="PROSITE" id="PS50918">
    <property type="entry name" value="WWE"/>
    <property type="match status" value="2"/>
</dbReference>
<dbReference type="InterPro" id="IPR004170">
    <property type="entry name" value="WWE_dom"/>
</dbReference>
<comment type="subcellular location">
    <subcellularLocation>
        <location evidence="1">Nucleus</location>
    </subcellularLocation>
</comment>
<dbReference type="Pfam" id="PF02825">
    <property type="entry name" value="WWE"/>
    <property type="match status" value="2"/>
</dbReference>
<dbReference type="PANTHER" id="PTHR45740:SF14">
    <property type="entry name" value="NOVEL PROTEIN"/>
    <property type="match status" value="1"/>
</dbReference>
<evidence type="ECO:0000256" key="2">
    <source>
        <dbReference type="ARBA" id="ARBA00022723"/>
    </source>
</evidence>
<dbReference type="OMA" id="GRYYQWQ"/>
<evidence type="ECO:0000256" key="8">
    <source>
        <dbReference type="SAM" id="MobiDB-lite"/>
    </source>
</evidence>